<keyword evidence="7" id="KW-0472">Membrane</keyword>
<evidence type="ECO:0000259" key="11">
    <source>
        <dbReference type="SMART" id="SM00382"/>
    </source>
</evidence>
<keyword evidence="6" id="KW-0067">ATP-binding</keyword>
<dbReference type="Gene3D" id="3.40.50.300">
    <property type="entry name" value="P-loop containing nucleotide triphosphate hydrolases"/>
    <property type="match status" value="2"/>
</dbReference>
<feature type="domain" description="AAA+ ATPase" evidence="11">
    <location>
        <begin position="733"/>
        <end position="872"/>
    </location>
</feature>
<dbReference type="PROSITE" id="PS00674">
    <property type="entry name" value="AAA"/>
    <property type="match status" value="1"/>
</dbReference>
<comment type="catalytic activity">
    <reaction evidence="10">
        <text>ATP + H2O = ADP + phosphate + H(+)</text>
        <dbReference type="Rhea" id="RHEA:13065"/>
        <dbReference type="ChEBI" id="CHEBI:15377"/>
        <dbReference type="ChEBI" id="CHEBI:15378"/>
        <dbReference type="ChEBI" id="CHEBI:30616"/>
        <dbReference type="ChEBI" id="CHEBI:43474"/>
        <dbReference type="ChEBI" id="CHEBI:456216"/>
    </reaction>
    <physiologicalReaction direction="left-to-right" evidence="10">
        <dbReference type="Rhea" id="RHEA:13066"/>
    </physiologicalReaction>
</comment>
<dbReference type="InterPro" id="IPR056995">
    <property type="entry name" value="PEX6_4th_dom"/>
</dbReference>
<reference evidence="12 13" key="1">
    <citation type="submission" date="2016-03" db="EMBL/GenBank/DDBJ databases">
        <title>How can Kluyveromyces marxianus grow so fast - potential evolutionary course in Saccharomyces Complex revealed by comparative genomics.</title>
        <authorList>
            <person name="Mo W."/>
            <person name="Lu W."/>
            <person name="Yang X."/>
            <person name="Qi J."/>
            <person name="Lv H."/>
        </authorList>
    </citation>
    <scope>NUCLEOTIDE SEQUENCE [LARGE SCALE GENOMIC DNA]</scope>
    <source>
        <strain evidence="12 13">FIM1</strain>
    </source>
</reference>
<evidence type="ECO:0000256" key="8">
    <source>
        <dbReference type="ARBA" id="ARBA00034811"/>
    </source>
</evidence>
<accession>A0ABX6EX38</accession>
<dbReference type="Proteomes" id="UP000422736">
    <property type="component" value="Chromosome 2"/>
</dbReference>
<evidence type="ECO:0000256" key="1">
    <source>
        <dbReference type="ARBA" id="ARBA00004370"/>
    </source>
</evidence>
<evidence type="ECO:0000256" key="9">
    <source>
        <dbReference type="ARBA" id="ARBA00034920"/>
    </source>
</evidence>
<feature type="domain" description="AAA+ ATPase" evidence="11">
    <location>
        <begin position="453"/>
        <end position="599"/>
    </location>
</feature>
<dbReference type="PANTHER" id="PTHR23077:SF9">
    <property type="entry name" value="PEROXISOMAL ATPASE PEX6"/>
    <property type="match status" value="1"/>
</dbReference>
<dbReference type="InterPro" id="IPR003959">
    <property type="entry name" value="ATPase_AAA_core"/>
</dbReference>
<evidence type="ECO:0000256" key="2">
    <source>
        <dbReference type="ARBA" id="ARBA00006914"/>
    </source>
</evidence>
<dbReference type="SMART" id="SM00382">
    <property type="entry name" value="AAA"/>
    <property type="match status" value="2"/>
</dbReference>
<comment type="subcellular location">
    <subcellularLocation>
        <location evidence="1">Membrane</location>
    </subcellularLocation>
</comment>
<name>A0ABX6EX38_KLUMA</name>
<evidence type="ECO:0000256" key="10">
    <source>
        <dbReference type="ARBA" id="ARBA00048778"/>
    </source>
</evidence>
<gene>
    <name evidence="12" type="primary">PEX6</name>
    <name evidence="12" type="ORF">FIM1_1484</name>
</gene>
<evidence type="ECO:0000256" key="7">
    <source>
        <dbReference type="ARBA" id="ARBA00023136"/>
    </source>
</evidence>
<evidence type="ECO:0000256" key="6">
    <source>
        <dbReference type="ARBA" id="ARBA00022840"/>
    </source>
</evidence>
<dbReference type="SUPFAM" id="SSF52540">
    <property type="entry name" value="P-loop containing nucleoside triphosphate hydrolases"/>
    <property type="match status" value="2"/>
</dbReference>
<dbReference type="InterPro" id="IPR003960">
    <property type="entry name" value="ATPase_AAA_CS"/>
</dbReference>
<dbReference type="Pfam" id="PF00004">
    <property type="entry name" value="AAA"/>
    <property type="match status" value="2"/>
</dbReference>
<dbReference type="Pfam" id="PF23315">
    <property type="entry name" value="PEX6_4th"/>
    <property type="match status" value="1"/>
</dbReference>
<evidence type="ECO:0000256" key="3">
    <source>
        <dbReference type="ARBA" id="ARBA00022593"/>
    </source>
</evidence>
<proteinExistence type="inferred from homology"/>
<dbReference type="InterPro" id="IPR003593">
    <property type="entry name" value="AAA+_ATPase"/>
</dbReference>
<dbReference type="InterPro" id="IPR047533">
    <property type="entry name" value="RecA-like_PEX6_r2"/>
</dbReference>
<comment type="similarity">
    <text evidence="2">Belongs to the AAA ATPase family.</text>
</comment>
<keyword evidence="13" id="KW-1185">Reference proteome</keyword>
<dbReference type="InterPro" id="IPR050168">
    <property type="entry name" value="AAA_ATPase_domain"/>
</dbReference>
<keyword evidence="5" id="KW-0378">Hydrolase</keyword>
<dbReference type="CDD" id="cd19527">
    <property type="entry name" value="RecA-like_PEX6_r2"/>
    <property type="match status" value="1"/>
</dbReference>
<dbReference type="EMBL" id="CP015055">
    <property type="protein sequence ID" value="QGN14813.1"/>
    <property type="molecule type" value="Genomic_DNA"/>
</dbReference>
<dbReference type="Pfam" id="PF23111">
    <property type="entry name" value="N1_PEX6"/>
    <property type="match status" value="1"/>
</dbReference>
<organism evidence="12 13">
    <name type="scientific">Kluyveromyces marxianus</name>
    <name type="common">Yeast</name>
    <name type="synonym">Candida kefyr</name>
    <dbReference type="NCBI Taxonomy" id="4911"/>
    <lineage>
        <taxon>Eukaryota</taxon>
        <taxon>Fungi</taxon>
        <taxon>Dikarya</taxon>
        <taxon>Ascomycota</taxon>
        <taxon>Saccharomycotina</taxon>
        <taxon>Saccharomycetes</taxon>
        <taxon>Saccharomycetales</taxon>
        <taxon>Saccharomycetaceae</taxon>
        <taxon>Kluyveromyces</taxon>
    </lineage>
</organism>
<evidence type="ECO:0000256" key="5">
    <source>
        <dbReference type="ARBA" id="ARBA00022801"/>
    </source>
</evidence>
<dbReference type="PANTHER" id="PTHR23077">
    <property type="entry name" value="AAA-FAMILY ATPASE"/>
    <property type="match status" value="1"/>
</dbReference>
<keyword evidence="4" id="KW-0547">Nucleotide-binding</keyword>
<evidence type="ECO:0000313" key="12">
    <source>
        <dbReference type="EMBL" id="QGN14813.1"/>
    </source>
</evidence>
<evidence type="ECO:0000256" key="4">
    <source>
        <dbReference type="ARBA" id="ARBA00022741"/>
    </source>
</evidence>
<evidence type="ECO:0000313" key="13">
    <source>
        <dbReference type="Proteomes" id="UP000422736"/>
    </source>
</evidence>
<keyword evidence="3" id="KW-0962">Peroxisome biogenesis</keyword>
<protein>
    <recommendedName>
        <fullName evidence="8">Peroxisomal ATPase PEX6</fullName>
    </recommendedName>
    <alternativeName>
        <fullName evidence="9">Peroxin-6</fullName>
    </alternativeName>
</protein>
<sequence length="999" mass="112010">MVIASLVYLQDITLPVSVSSDLWNEFFDQKSSPHYVKLTLPSYIKYQEVSFVAQCANNSSLEFGSVGLPSNFFKSDSVRPYVNSVIIEPYFEKIPQADTLILSLKPNLYEELNQLSTEEQWSFLKLKFHIEFNVTVLNVNQIIYPSFCQVFSIAPEAEFSVISENTQVVLIPDSSIDTEHAKSLDDNSKLDRKSFVTVKLQSLTEPVPTEFISPPQQDTADNDIFAFVQPITLLELGIPSGSFVRLTSQNDEILVQLFVLFSPNPFEKDTIYVSPRVRYMFMNENQITIKKTSLTSKKLPVANSVTLSRVGCPVNAQRIYQDIISHQLGEYFNGKQRVVRVGDLIPVTFDSNYASIFSEQIKYSSHDTLVWFKVEEIQGPSTDQYYIIDSSITRLTTENIVSKDLMPVKICDCNKYYDLSPLFYYDENVFPHALQFRNILSTAAKCFERGISMGTTILLHSLTPNVGKTMLTKSLCNELGFHLIHIDCLTLTANTAVSDATNKTIGYIRAKIETVISCAKQAVIYISHLEAILENEQAQQDNTGSKLARLMNVEMANLITEYTEKHSGIIFVGSTNDLDGIPPLVRSKIKFELEVPVPTEDQRLAMFEWYFNPAKLNRHNSNYTAVLSKTVKLRNVALQSAGLTPLDIKSIVQASKRKSYQNVKNGVISITESDITAVINIARDRLSDSIGAPKIPNVTWEDIGGMEMVKGEIMDTIDMPLKHPELFSSGMKKRSGILFYGPPGTGKTLLAKAIASNFSLNFFSVKGPELLNMYIGESEANVRRVFQRARDAKPCVIFFDELDSVAPKRGNQGDSGGVMDRIVSQLLAELDGMSSGGDGVFVVGATNRPDLLDEALLRPGRFDKMLYLGISDTDEKQANIIKALTRKFTLAPGVEPLDIAKTCPFNYTGADFYALCSDALLNAMTRIAGEVDKKWEQYKNDIGEHVPLRYWFDKVAKKSDLEVVVTLEDFELAKQKLIPSVSEDELNHYLKLKHSFESE</sequence>
<dbReference type="InterPro" id="IPR027417">
    <property type="entry name" value="P-loop_NTPase"/>
</dbReference>
<dbReference type="Gene3D" id="1.10.8.60">
    <property type="match status" value="1"/>
</dbReference>